<dbReference type="Pfam" id="PF20151">
    <property type="entry name" value="DUF6533"/>
    <property type="match status" value="1"/>
</dbReference>
<evidence type="ECO:0000259" key="2">
    <source>
        <dbReference type="Pfam" id="PF20151"/>
    </source>
</evidence>
<feature type="transmembrane region" description="Helical" evidence="1">
    <location>
        <begin position="214"/>
        <end position="234"/>
    </location>
</feature>
<feature type="transmembrane region" description="Helical" evidence="1">
    <location>
        <begin position="171"/>
        <end position="194"/>
    </location>
</feature>
<evidence type="ECO:0000313" key="4">
    <source>
        <dbReference type="Proteomes" id="UP000298030"/>
    </source>
</evidence>
<evidence type="ECO:0000313" key="3">
    <source>
        <dbReference type="EMBL" id="TEB31178.1"/>
    </source>
</evidence>
<feature type="transmembrane region" description="Helical" evidence="1">
    <location>
        <begin position="20"/>
        <end position="37"/>
    </location>
</feature>
<proteinExistence type="predicted"/>
<dbReference type="Proteomes" id="UP000298030">
    <property type="component" value="Unassembled WGS sequence"/>
</dbReference>
<dbReference type="InterPro" id="IPR045340">
    <property type="entry name" value="DUF6533"/>
</dbReference>
<dbReference type="EMBL" id="QPFP01000020">
    <property type="protein sequence ID" value="TEB31178.1"/>
    <property type="molecule type" value="Genomic_DNA"/>
</dbReference>
<name>A0A4Y7TB68_COPMI</name>
<organism evidence="3 4">
    <name type="scientific">Coprinellus micaceus</name>
    <name type="common">Glistening ink-cap mushroom</name>
    <name type="synonym">Coprinus micaceus</name>
    <dbReference type="NCBI Taxonomy" id="71717"/>
    <lineage>
        <taxon>Eukaryota</taxon>
        <taxon>Fungi</taxon>
        <taxon>Dikarya</taxon>
        <taxon>Basidiomycota</taxon>
        <taxon>Agaricomycotina</taxon>
        <taxon>Agaricomycetes</taxon>
        <taxon>Agaricomycetidae</taxon>
        <taxon>Agaricales</taxon>
        <taxon>Agaricineae</taxon>
        <taxon>Psathyrellaceae</taxon>
        <taxon>Coprinellus</taxon>
    </lineage>
</organism>
<keyword evidence="1" id="KW-0472">Membrane</keyword>
<dbReference type="AlphaFoldDB" id="A0A4Y7TB68"/>
<feature type="transmembrane region" description="Helical" evidence="1">
    <location>
        <begin position="49"/>
        <end position="75"/>
    </location>
</feature>
<protein>
    <recommendedName>
        <fullName evidence="2">DUF6533 domain-containing protein</fullName>
    </recommendedName>
</protein>
<dbReference type="OrthoDB" id="2638860at2759"/>
<sequence length="320" mass="35277">MSIPLEDLPETLEYVKLNNYFNVAGMAVMLVDYLHTLQEEERFIWPAKLSIANVLLLLVRYGNFVLAVTTSFYTFDSNLSLTTCHKLSIGVAMQRVLLLALGEAVMYLRVWAFSGEGRRALYILAAVYTTVVTLGVVLVVVWDKSATVVAVSQLPGFSCMYVRAEKVSLSIILMQVVMLASILCLVIATIAIGISRYRNQVIPSRRMGGLLLQFYQGGVLHFIALLGLSVGNLLSENTAINLQVQLHGIIVTRIVLQMRKFSAKNGFVNYRRTDGVGLAVAERRTDNLTSIGFASASHVKSGTQVASWGMELDAVGKYDR</sequence>
<comment type="caution">
    <text evidence="3">The sequence shown here is derived from an EMBL/GenBank/DDBJ whole genome shotgun (WGS) entry which is preliminary data.</text>
</comment>
<keyword evidence="4" id="KW-1185">Reference proteome</keyword>
<feature type="domain" description="DUF6533" evidence="2">
    <location>
        <begin position="20"/>
        <end position="62"/>
    </location>
</feature>
<reference evidence="3 4" key="1">
    <citation type="journal article" date="2019" name="Nat. Ecol. Evol.">
        <title>Megaphylogeny resolves global patterns of mushroom evolution.</title>
        <authorList>
            <person name="Varga T."/>
            <person name="Krizsan K."/>
            <person name="Foldi C."/>
            <person name="Dima B."/>
            <person name="Sanchez-Garcia M."/>
            <person name="Sanchez-Ramirez S."/>
            <person name="Szollosi G.J."/>
            <person name="Szarkandi J.G."/>
            <person name="Papp V."/>
            <person name="Albert L."/>
            <person name="Andreopoulos W."/>
            <person name="Angelini C."/>
            <person name="Antonin V."/>
            <person name="Barry K.W."/>
            <person name="Bougher N.L."/>
            <person name="Buchanan P."/>
            <person name="Buyck B."/>
            <person name="Bense V."/>
            <person name="Catcheside P."/>
            <person name="Chovatia M."/>
            <person name="Cooper J."/>
            <person name="Damon W."/>
            <person name="Desjardin D."/>
            <person name="Finy P."/>
            <person name="Geml J."/>
            <person name="Haridas S."/>
            <person name="Hughes K."/>
            <person name="Justo A."/>
            <person name="Karasinski D."/>
            <person name="Kautmanova I."/>
            <person name="Kiss B."/>
            <person name="Kocsube S."/>
            <person name="Kotiranta H."/>
            <person name="LaButti K.M."/>
            <person name="Lechner B.E."/>
            <person name="Liimatainen K."/>
            <person name="Lipzen A."/>
            <person name="Lukacs Z."/>
            <person name="Mihaltcheva S."/>
            <person name="Morgado L.N."/>
            <person name="Niskanen T."/>
            <person name="Noordeloos M.E."/>
            <person name="Ohm R.A."/>
            <person name="Ortiz-Santana B."/>
            <person name="Ovrebo C."/>
            <person name="Racz N."/>
            <person name="Riley R."/>
            <person name="Savchenko A."/>
            <person name="Shiryaev A."/>
            <person name="Soop K."/>
            <person name="Spirin V."/>
            <person name="Szebenyi C."/>
            <person name="Tomsovsky M."/>
            <person name="Tulloss R.E."/>
            <person name="Uehling J."/>
            <person name="Grigoriev I.V."/>
            <person name="Vagvolgyi C."/>
            <person name="Papp T."/>
            <person name="Martin F.M."/>
            <person name="Miettinen O."/>
            <person name="Hibbett D.S."/>
            <person name="Nagy L.G."/>
        </authorList>
    </citation>
    <scope>NUCLEOTIDE SEQUENCE [LARGE SCALE GENOMIC DNA]</scope>
    <source>
        <strain evidence="3 4">FP101781</strain>
    </source>
</reference>
<keyword evidence="1" id="KW-0812">Transmembrane</keyword>
<accession>A0A4Y7TB68</accession>
<feature type="transmembrane region" description="Helical" evidence="1">
    <location>
        <begin position="120"/>
        <end position="142"/>
    </location>
</feature>
<keyword evidence="1" id="KW-1133">Transmembrane helix</keyword>
<gene>
    <name evidence="3" type="ORF">FA13DRAFT_1733110</name>
</gene>
<evidence type="ECO:0000256" key="1">
    <source>
        <dbReference type="SAM" id="Phobius"/>
    </source>
</evidence>
<feature type="transmembrane region" description="Helical" evidence="1">
    <location>
        <begin position="87"/>
        <end position="108"/>
    </location>
</feature>
<feature type="transmembrane region" description="Helical" evidence="1">
    <location>
        <begin position="240"/>
        <end position="256"/>
    </location>
</feature>